<name>A0A6L9MM76_9HYPH</name>
<accession>A0A6L9MM76</accession>
<organism evidence="1 2">
    <name type="scientific">Aurantimonas aggregata</name>
    <dbReference type="NCBI Taxonomy" id="2047720"/>
    <lineage>
        <taxon>Bacteria</taxon>
        <taxon>Pseudomonadati</taxon>
        <taxon>Pseudomonadota</taxon>
        <taxon>Alphaproteobacteria</taxon>
        <taxon>Hyphomicrobiales</taxon>
        <taxon>Aurantimonadaceae</taxon>
        <taxon>Aurantimonas</taxon>
    </lineage>
</organism>
<dbReference type="AlphaFoldDB" id="A0A6L9MM76"/>
<sequence>MMVILHGPQGAWIRVRDRRQDALESLHWLDDAEVRTRNRYWHGVAREIENQTGYQHETNAGEPVE</sequence>
<dbReference type="Proteomes" id="UP000476332">
    <property type="component" value="Unassembled WGS sequence"/>
</dbReference>
<reference evidence="1 2" key="1">
    <citation type="submission" date="2020-01" db="EMBL/GenBank/DDBJ databases">
        <title>Genomes of bacteria type strains.</title>
        <authorList>
            <person name="Chen J."/>
            <person name="Zhu S."/>
            <person name="Chen J."/>
        </authorList>
    </citation>
    <scope>NUCLEOTIDE SEQUENCE [LARGE SCALE GENOMIC DNA]</scope>
    <source>
        <strain evidence="1 2">KCTC 52919</strain>
    </source>
</reference>
<proteinExistence type="predicted"/>
<keyword evidence="2" id="KW-1185">Reference proteome</keyword>
<gene>
    <name evidence="1" type="ORF">GTW51_20200</name>
</gene>
<dbReference type="RefSeq" id="WP_163045856.1">
    <property type="nucleotide sequence ID" value="NZ_JAAAMJ010000024.1"/>
</dbReference>
<protein>
    <submittedName>
        <fullName evidence="1">Uncharacterized protein</fullName>
    </submittedName>
</protein>
<dbReference type="EMBL" id="JAAAMJ010000024">
    <property type="protein sequence ID" value="NDV89004.1"/>
    <property type="molecule type" value="Genomic_DNA"/>
</dbReference>
<evidence type="ECO:0000313" key="1">
    <source>
        <dbReference type="EMBL" id="NDV89004.1"/>
    </source>
</evidence>
<comment type="caution">
    <text evidence="1">The sequence shown here is derived from an EMBL/GenBank/DDBJ whole genome shotgun (WGS) entry which is preliminary data.</text>
</comment>
<evidence type="ECO:0000313" key="2">
    <source>
        <dbReference type="Proteomes" id="UP000476332"/>
    </source>
</evidence>